<feature type="domain" description="Serine aminopeptidase S33" evidence="1">
    <location>
        <begin position="22"/>
        <end position="253"/>
    </location>
</feature>
<sequence>MQFVSQGDRLHYRRWWVEGALGVVVISHGLGEHSGRYRGLAQHLNRAGYSVYAPDHYGHGQSDGPRGHIADFARYSEHLHDFIRIVQRDNPGRPIHLLGHSMGGVIACGSVVRFGGVDSLVLSAPGFRGAVEPGTIERGLIKALAVAVPRLGLSNRLDPVHLSRDAAVVEDYRQDDLVHDRVTPRWFAAFMRERDFLFRHLKQITVPCLLLLPRADRMVDSATTLAWFDRIGSEDRQVQVFPDAFHEVFNEPEEGPQALELLLGHLKAHSPAREVATPA</sequence>
<evidence type="ECO:0000313" key="2">
    <source>
        <dbReference type="EMBL" id="SDK72356.1"/>
    </source>
</evidence>
<dbReference type="EMBL" id="FNFH01000007">
    <property type="protein sequence ID" value="SDK72356.1"/>
    <property type="molecule type" value="Genomic_DNA"/>
</dbReference>
<dbReference type="STRING" id="658219.SAMN05216212_3062"/>
<reference evidence="3" key="1">
    <citation type="submission" date="2016-10" db="EMBL/GenBank/DDBJ databases">
        <authorList>
            <person name="Varghese N."/>
            <person name="Submissions S."/>
        </authorList>
    </citation>
    <scope>NUCLEOTIDE SEQUENCE [LARGE SCALE GENOMIC DNA]</scope>
    <source>
        <strain evidence="3">CGMCC 1.10658</strain>
    </source>
</reference>
<dbReference type="RefSeq" id="WP_091516374.1">
    <property type="nucleotide sequence ID" value="NZ_FNFH01000007.1"/>
</dbReference>
<dbReference type="AlphaFoldDB" id="A0A1G9E8I3"/>
<organism evidence="2 3">
    <name type="scientific">Microbulbifer yueqingensis</name>
    <dbReference type="NCBI Taxonomy" id="658219"/>
    <lineage>
        <taxon>Bacteria</taxon>
        <taxon>Pseudomonadati</taxon>
        <taxon>Pseudomonadota</taxon>
        <taxon>Gammaproteobacteria</taxon>
        <taxon>Cellvibrionales</taxon>
        <taxon>Microbulbiferaceae</taxon>
        <taxon>Microbulbifer</taxon>
    </lineage>
</organism>
<dbReference type="PANTHER" id="PTHR11614">
    <property type="entry name" value="PHOSPHOLIPASE-RELATED"/>
    <property type="match status" value="1"/>
</dbReference>
<dbReference type="Proteomes" id="UP000199305">
    <property type="component" value="Unassembled WGS sequence"/>
</dbReference>
<keyword evidence="3" id="KW-1185">Reference proteome</keyword>
<evidence type="ECO:0000259" key="1">
    <source>
        <dbReference type="Pfam" id="PF12146"/>
    </source>
</evidence>
<dbReference type="SUPFAM" id="SSF53474">
    <property type="entry name" value="alpha/beta-Hydrolases"/>
    <property type="match status" value="1"/>
</dbReference>
<dbReference type="Gene3D" id="3.40.50.1820">
    <property type="entry name" value="alpha/beta hydrolase"/>
    <property type="match status" value="1"/>
</dbReference>
<accession>A0A1G9E8I3</accession>
<dbReference type="InterPro" id="IPR029058">
    <property type="entry name" value="AB_hydrolase_fold"/>
</dbReference>
<name>A0A1G9E8I3_9GAMM</name>
<dbReference type="InterPro" id="IPR051044">
    <property type="entry name" value="MAG_DAG_Lipase"/>
</dbReference>
<dbReference type="InterPro" id="IPR022742">
    <property type="entry name" value="Hydrolase_4"/>
</dbReference>
<dbReference type="OrthoDB" id="9806902at2"/>
<dbReference type="Pfam" id="PF12146">
    <property type="entry name" value="Hydrolase_4"/>
    <property type="match status" value="1"/>
</dbReference>
<gene>
    <name evidence="2" type="ORF">SAMN05216212_3062</name>
</gene>
<evidence type="ECO:0000313" key="3">
    <source>
        <dbReference type="Proteomes" id="UP000199305"/>
    </source>
</evidence>
<keyword evidence="2" id="KW-0378">Hydrolase</keyword>
<protein>
    <submittedName>
        <fullName evidence="2">Lysophospholipase, alpha-beta hydrolase superfamily</fullName>
    </submittedName>
</protein>
<proteinExistence type="predicted"/>
<dbReference type="GO" id="GO:0016787">
    <property type="term" value="F:hydrolase activity"/>
    <property type="evidence" value="ECO:0007669"/>
    <property type="project" value="UniProtKB-KW"/>
</dbReference>